<dbReference type="Proteomes" id="UP000242972">
    <property type="component" value="Unassembled WGS sequence"/>
</dbReference>
<gene>
    <name evidence="2" type="ORF">C7B46_04230</name>
</gene>
<dbReference type="AlphaFoldDB" id="A0A2T2XJJ7"/>
<dbReference type="EMBL" id="PXYW01000007">
    <property type="protein sequence ID" value="PSR34650.1"/>
    <property type="molecule type" value="Genomic_DNA"/>
</dbReference>
<dbReference type="InterPro" id="IPR020390">
    <property type="entry name" value="Uncharacterised_YqhV"/>
</dbReference>
<evidence type="ECO:0000313" key="3">
    <source>
        <dbReference type="Proteomes" id="UP000242972"/>
    </source>
</evidence>
<feature type="transmembrane region" description="Helical" evidence="1">
    <location>
        <begin position="12"/>
        <end position="31"/>
    </location>
</feature>
<protein>
    <submittedName>
        <fullName evidence="2">DUF2619 domain-containing protein</fullName>
    </submittedName>
</protein>
<name>A0A2T2XJJ7_9FIRM</name>
<organism evidence="2 3">
    <name type="scientific">Sulfobacillus benefaciens</name>
    <dbReference type="NCBI Taxonomy" id="453960"/>
    <lineage>
        <taxon>Bacteria</taxon>
        <taxon>Bacillati</taxon>
        <taxon>Bacillota</taxon>
        <taxon>Clostridia</taxon>
        <taxon>Eubacteriales</taxon>
        <taxon>Clostridiales Family XVII. Incertae Sedis</taxon>
        <taxon>Sulfobacillus</taxon>
    </lineage>
</organism>
<keyword evidence="1" id="KW-0812">Transmembrane</keyword>
<proteinExistence type="predicted"/>
<sequence>MSNDIYLRGMVVIRFLSAMMELTGAFLMWRFNRIEMAVRINGLLGLVGPIILTTTMLLGIAGLAATKVPLGKIFWIAGGVALIMWGTTR</sequence>
<feature type="transmembrane region" description="Helical" evidence="1">
    <location>
        <begin position="43"/>
        <end position="64"/>
    </location>
</feature>
<dbReference type="Pfam" id="PF10942">
    <property type="entry name" value="DUF2619"/>
    <property type="match status" value="1"/>
</dbReference>
<keyword evidence="1" id="KW-1133">Transmembrane helix</keyword>
<accession>A0A2T2XJJ7</accession>
<evidence type="ECO:0000256" key="1">
    <source>
        <dbReference type="SAM" id="Phobius"/>
    </source>
</evidence>
<keyword evidence="1" id="KW-0472">Membrane</keyword>
<evidence type="ECO:0000313" key="2">
    <source>
        <dbReference type="EMBL" id="PSR34650.1"/>
    </source>
</evidence>
<feature type="transmembrane region" description="Helical" evidence="1">
    <location>
        <begin position="70"/>
        <end position="88"/>
    </location>
</feature>
<comment type="caution">
    <text evidence="2">The sequence shown here is derived from an EMBL/GenBank/DDBJ whole genome shotgun (WGS) entry which is preliminary data.</text>
</comment>
<reference evidence="2 3" key="1">
    <citation type="journal article" date="2014" name="BMC Genomics">
        <title>Comparison of environmental and isolate Sulfobacillus genomes reveals diverse carbon, sulfur, nitrogen, and hydrogen metabolisms.</title>
        <authorList>
            <person name="Justice N.B."/>
            <person name="Norman A."/>
            <person name="Brown C.T."/>
            <person name="Singh A."/>
            <person name="Thomas B.C."/>
            <person name="Banfield J.F."/>
        </authorList>
    </citation>
    <scope>NUCLEOTIDE SEQUENCE [LARGE SCALE GENOMIC DNA]</scope>
    <source>
        <strain evidence="2">AMDSBA4</strain>
    </source>
</reference>